<dbReference type="Gene3D" id="1.10.10.10">
    <property type="entry name" value="Winged helix-like DNA-binding domain superfamily/Winged helix DNA-binding domain"/>
    <property type="match status" value="1"/>
</dbReference>
<dbReference type="PANTHER" id="PTHR35807">
    <property type="entry name" value="TRANSCRIPTIONAL REGULATOR REDD-RELATED"/>
    <property type="match status" value="1"/>
</dbReference>
<proteinExistence type="inferred from homology"/>
<dbReference type="RefSeq" id="WP_044982981.1">
    <property type="nucleotide sequence ID" value="NZ_CABLBR010000003.1"/>
</dbReference>
<evidence type="ECO:0000313" key="4">
    <source>
        <dbReference type="EMBL" id="UWP60921.1"/>
    </source>
</evidence>
<dbReference type="InterPro" id="IPR001867">
    <property type="entry name" value="OmpR/PhoB-type_DNA-bd"/>
</dbReference>
<evidence type="ECO:0000256" key="1">
    <source>
        <dbReference type="ARBA" id="ARBA00005820"/>
    </source>
</evidence>
<gene>
    <name evidence="4" type="ORF">NQ502_07800</name>
</gene>
<dbReference type="Pfam" id="PF00486">
    <property type="entry name" value="Trans_reg_C"/>
    <property type="match status" value="1"/>
</dbReference>
<dbReference type="EMBL" id="CP102290">
    <property type="protein sequence ID" value="UWP60921.1"/>
    <property type="molecule type" value="Genomic_DNA"/>
</dbReference>
<dbReference type="Gene3D" id="1.25.40.10">
    <property type="entry name" value="Tetratricopeptide repeat domain"/>
    <property type="match status" value="1"/>
</dbReference>
<dbReference type="SMART" id="SM00028">
    <property type="entry name" value="TPR"/>
    <property type="match status" value="2"/>
</dbReference>
<name>A0ABY5VLQ6_9FIRM</name>
<dbReference type="InterPro" id="IPR019734">
    <property type="entry name" value="TPR_rpt"/>
</dbReference>
<evidence type="ECO:0000259" key="3">
    <source>
        <dbReference type="SMART" id="SM01043"/>
    </source>
</evidence>
<evidence type="ECO:0000256" key="2">
    <source>
        <dbReference type="ARBA" id="ARBA00023125"/>
    </source>
</evidence>
<comment type="similarity">
    <text evidence="1">Belongs to the AfsR/DnrI/RedD regulatory family.</text>
</comment>
<dbReference type="InterPro" id="IPR005158">
    <property type="entry name" value="BTAD"/>
</dbReference>
<dbReference type="InterPro" id="IPR036388">
    <property type="entry name" value="WH-like_DNA-bd_sf"/>
</dbReference>
<dbReference type="SUPFAM" id="SSF46894">
    <property type="entry name" value="C-terminal effector domain of the bipartite response regulators"/>
    <property type="match status" value="1"/>
</dbReference>
<sequence length="401" mass="46181">MGKTTIQVTMFGGFQMTGPKGVLDDDIIRSDQITKLLTYILLNHKKNITIQELGDALWDDDESDNRAGALKNLMYRLRNTLKKNLGEEDYILTGRGTYYWNPDIPIWLDCEEFDSWYTKGKMASGEEQMECYQNAVQMYKGTLLPKMSLEHWTISLSTYYHSHYLSLVKIVAEIHYKNKQYEEMEAACKRAISLDSLDEELHYLMIQSLEAQGKNKLALEHYSKAVDILYENLGVRPSRKLQEAYERLLKETNEQELDLGTIQQDLLEASRPEGVFVCEYGIFREIYRLQARQAQRFGMSVYVALVTLEPPGKLEPGSEEYLLSLKKGMEHLGVTLRCLRAGDVASKYSGAQYVILLPTCTYETGKMVIERLLTRFFDTQKWSRYSVHYSLSEIGMAGMTV</sequence>
<keyword evidence="5" id="KW-1185">Reference proteome</keyword>
<dbReference type="Proteomes" id="UP001060164">
    <property type="component" value="Chromosome"/>
</dbReference>
<feature type="domain" description="Bacterial transcriptional activator" evidence="3">
    <location>
        <begin position="108"/>
        <end position="249"/>
    </location>
</feature>
<dbReference type="InterPro" id="IPR011990">
    <property type="entry name" value="TPR-like_helical_dom_sf"/>
</dbReference>
<organism evidence="4 5">
    <name type="scientific">Ruminococcus gauvreauii</name>
    <dbReference type="NCBI Taxonomy" id="438033"/>
    <lineage>
        <taxon>Bacteria</taxon>
        <taxon>Bacillati</taxon>
        <taxon>Bacillota</taxon>
        <taxon>Clostridia</taxon>
        <taxon>Eubacteriales</taxon>
        <taxon>Oscillospiraceae</taxon>
        <taxon>Ruminococcus</taxon>
    </lineage>
</organism>
<dbReference type="SUPFAM" id="SSF48452">
    <property type="entry name" value="TPR-like"/>
    <property type="match status" value="1"/>
</dbReference>
<dbReference type="SMART" id="SM01043">
    <property type="entry name" value="BTAD"/>
    <property type="match status" value="1"/>
</dbReference>
<dbReference type="Pfam" id="PF03704">
    <property type="entry name" value="BTAD"/>
    <property type="match status" value="1"/>
</dbReference>
<evidence type="ECO:0000313" key="5">
    <source>
        <dbReference type="Proteomes" id="UP001060164"/>
    </source>
</evidence>
<accession>A0ABY5VLQ6</accession>
<dbReference type="InterPro" id="IPR016032">
    <property type="entry name" value="Sig_transdc_resp-reg_C-effctor"/>
</dbReference>
<dbReference type="InterPro" id="IPR051677">
    <property type="entry name" value="AfsR-DnrI-RedD_regulator"/>
</dbReference>
<reference evidence="4" key="1">
    <citation type="journal article" date="2022" name="Cell">
        <title>Design, construction, and in vivo augmentation of a complex gut microbiome.</title>
        <authorList>
            <person name="Cheng A.G."/>
            <person name="Ho P.Y."/>
            <person name="Aranda-Diaz A."/>
            <person name="Jain S."/>
            <person name="Yu F.B."/>
            <person name="Meng X."/>
            <person name="Wang M."/>
            <person name="Iakiviak M."/>
            <person name="Nagashima K."/>
            <person name="Zhao A."/>
            <person name="Murugkar P."/>
            <person name="Patil A."/>
            <person name="Atabakhsh K."/>
            <person name="Weakley A."/>
            <person name="Yan J."/>
            <person name="Brumbaugh A.R."/>
            <person name="Higginbottom S."/>
            <person name="Dimas A."/>
            <person name="Shiver A.L."/>
            <person name="Deutschbauer A."/>
            <person name="Neff N."/>
            <person name="Sonnenburg J.L."/>
            <person name="Huang K.C."/>
            <person name="Fischbach M.A."/>
        </authorList>
    </citation>
    <scope>NUCLEOTIDE SEQUENCE</scope>
    <source>
        <strain evidence="4">DSM 19829</strain>
    </source>
</reference>
<protein>
    <submittedName>
        <fullName evidence="4">Winged helix-turn-helix domain-containing protein</fullName>
    </submittedName>
</protein>
<keyword evidence="2" id="KW-0238">DNA-binding</keyword>
<dbReference type="PANTHER" id="PTHR35807:SF2">
    <property type="entry name" value="TRANSCRIPTIONAL ACTIVATOR DOMAIN"/>
    <property type="match status" value="1"/>
</dbReference>